<evidence type="ECO:0000256" key="2">
    <source>
        <dbReference type="ARBA" id="ARBA00023015"/>
    </source>
</evidence>
<dbReference type="InterPro" id="IPR036638">
    <property type="entry name" value="HLH_DNA-bd_sf"/>
</dbReference>
<keyword evidence="2" id="KW-0805">Transcription regulation</keyword>
<dbReference type="GO" id="GO:0005634">
    <property type="term" value="C:nucleus"/>
    <property type="evidence" value="ECO:0007669"/>
    <property type="project" value="UniProtKB-SubCell"/>
</dbReference>
<dbReference type="SMART" id="SM00353">
    <property type="entry name" value="HLH"/>
    <property type="match status" value="1"/>
</dbReference>
<evidence type="ECO:0000256" key="1">
    <source>
        <dbReference type="ARBA" id="ARBA00004123"/>
    </source>
</evidence>
<keyword evidence="8" id="KW-1185">Reference proteome</keyword>
<dbReference type="Gene3D" id="4.10.280.10">
    <property type="entry name" value="Helix-loop-helix DNA-binding domain"/>
    <property type="match status" value="1"/>
</dbReference>
<feature type="compositionally biased region" description="Polar residues" evidence="5">
    <location>
        <begin position="39"/>
        <end position="51"/>
    </location>
</feature>
<feature type="region of interest" description="Disordered" evidence="5">
    <location>
        <begin position="34"/>
        <end position="66"/>
    </location>
</feature>
<evidence type="ECO:0000256" key="4">
    <source>
        <dbReference type="ARBA" id="ARBA00023242"/>
    </source>
</evidence>
<feature type="region of interest" description="Disordered" evidence="5">
    <location>
        <begin position="138"/>
        <end position="175"/>
    </location>
</feature>
<dbReference type="Pfam" id="PF00010">
    <property type="entry name" value="HLH"/>
    <property type="match status" value="1"/>
</dbReference>
<reference evidence="7 8" key="1">
    <citation type="submission" date="2024-01" db="EMBL/GenBank/DDBJ databases">
        <title>The genomes of 5 underutilized Papilionoideae crops provide insights into root nodulation and disease resistanc.</title>
        <authorList>
            <person name="Yuan L."/>
        </authorList>
    </citation>
    <scope>NUCLEOTIDE SEQUENCE [LARGE SCALE GENOMIC DNA]</scope>
    <source>
        <strain evidence="7">ZHUSHIDOU_FW_LH</strain>
        <tissue evidence="7">Leaf</tissue>
    </source>
</reference>
<accession>A0AAN9HUL6</accession>
<keyword evidence="4" id="KW-0539">Nucleus</keyword>
<evidence type="ECO:0000313" key="7">
    <source>
        <dbReference type="EMBL" id="KAK7252740.1"/>
    </source>
</evidence>
<organism evidence="7 8">
    <name type="scientific">Crotalaria pallida</name>
    <name type="common">Smooth rattlebox</name>
    <name type="synonym">Crotalaria striata</name>
    <dbReference type="NCBI Taxonomy" id="3830"/>
    <lineage>
        <taxon>Eukaryota</taxon>
        <taxon>Viridiplantae</taxon>
        <taxon>Streptophyta</taxon>
        <taxon>Embryophyta</taxon>
        <taxon>Tracheophyta</taxon>
        <taxon>Spermatophyta</taxon>
        <taxon>Magnoliopsida</taxon>
        <taxon>eudicotyledons</taxon>
        <taxon>Gunneridae</taxon>
        <taxon>Pentapetalae</taxon>
        <taxon>rosids</taxon>
        <taxon>fabids</taxon>
        <taxon>Fabales</taxon>
        <taxon>Fabaceae</taxon>
        <taxon>Papilionoideae</taxon>
        <taxon>50 kb inversion clade</taxon>
        <taxon>genistoids sensu lato</taxon>
        <taxon>core genistoids</taxon>
        <taxon>Crotalarieae</taxon>
        <taxon>Crotalaria</taxon>
    </lineage>
</organism>
<comment type="caution">
    <text evidence="7">The sequence shown here is derived from an EMBL/GenBank/DDBJ whole genome shotgun (WGS) entry which is preliminary data.</text>
</comment>
<dbReference type="GO" id="GO:0046983">
    <property type="term" value="F:protein dimerization activity"/>
    <property type="evidence" value="ECO:0007669"/>
    <property type="project" value="InterPro"/>
</dbReference>
<sequence length="357" mass="39494">MEDYDLFPQCHLSMLDVDDQEFFSHDIASSLLHPPPLCSESNSPNEASTDEMSLERPTKQLKTTSNWNSSNNYIIEHFSPDLSSSSSPTNTSHIFSFDDYSNSNTNSDTNMAQFYSTLNPKPKVFASVSLPQQGNANLMAQTNKGSSSENQNFETNSPKGQGTKSRSSSHTQDHIIAERKRREKLSQSLIALAALIPGLKKVDKASVLGAALTYMKDLKERLRLLEEESKKRALLECVVIVKKPTRDDDSSSCDESLNVGSEALFPHVDARVSDKEVLLRIHCQKQNGLLVKLLGHIQKLNLFVVNSSVLPFGKNNSIIDITIVAKMGTGYNLTIKDLVANLRVATMNFSCHNTGVN</sequence>
<name>A0AAN9HUL6_CROPI</name>
<evidence type="ECO:0000256" key="3">
    <source>
        <dbReference type="ARBA" id="ARBA00023163"/>
    </source>
</evidence>
<comment type="subcellular location">
    <subcellularLocation>
        <location evidence="1">Nucleus</location>
    </subcellularLocation>
</comment>
<dbReference type="PROSITE" id="PS50888">
    <property type="entry name" value="BHLH"/>
    <property type="match status" value="1"/>
</dbReference>
<evidence type="ECO:0000259" key="6">
    <source>
        <dbReference type="PROSITE" id="PS50888"/>
    </source>
</evidence>
<dbReference type="Proteomes" id="UP001372338">
    <property type="component" value="Unassembled WGS sequence"/>
</dbReference>
<evidence type="ECO:0000313" key="8">
    <source>
        <dbReference type="Proteomes" id="UP001372338"/>
    </source>
</evidence>
<keyword evidence="3" id="KW-0804">Transcription</keyword>
<dbReference type="AlphaFoldDB" id="A0AAN9HUL6"/>
<dbReference type="InterPro" id="IPR052610">
    <property type="entry name" value="bHLH_transcription_regulator"/>
</dbReference>
<dbReference type="InterPro" id="IPR011598">
    <property type="entry name" value="bHLH_dom"/>
</dbReference>
<gene>
    <name evidence="7" type="ORF">RIF29_36912</name>
</gene>
<evidence type="ECO:0000256" key="5">
    <source>
        <dbReference type="SAM" id="MobiDB-lite"/>
    </source>
</evidence>
<dbReference type="PANTHER" id="PTHR45959:SF51">
    <property type="entry name" value="BASIC HELIX LOOP HELIX (BHLH) DNA-BINDING FAMILY PROTEIN"/>
    <property type="match status" value="1"/>
</dbReference>
<dbReference type="PANTHER" id="PTHR45959">
    <property type="entry name" value="BHLH TRANSCRIPTION FACTOR"/>
    <property type="match status" value="1"/>
</dbReference>
<dbReference type="SUPFAM" id="SSF47459">
    <property type="entry name" value="HLH, helix-loop-helix DNA-binding domain"/>
    <property type="match status" value="1"/>
</dbReference>
<proteinExistence type="predicted"/>
<feature type="compositionally biased region" description="Polar residues" evidence="5">
    <location>
        <begin position="138"/>
        <end position="170"/>
    </location>
</feature>
<feature type="domain" description="BHLH" evidence="6">
    <location>
        <begin position="169"/>
        <end position="218"/>
    </location>
</feature>
<dbReference type="EMBL" id="JAYWIO010000007">
    <property type="protein sequence ID" value="KAK7252740.1"/>
    <property type="molecule type" value="Genomic_DNA"/>
</dbReference>
<protein>
    <recommendedName>
        <fullName evidence="6">BHLH domain-containing protein</fullName>
    </recommendedName>
</protein>